<organism evidence="2 3">
    <name type="scientific">Cyphellophora attinorum</name>
    <dbReference type="NCBI Taxonomy" id="1664694"/>
    <lineage>
        <taxon>Eukaryota</taxon>
        <taxon>Fungi</taxon>
        <taxon>Dikarya</taxon>
        <taxon>Ascomycota</taxon>
        <taxon>Pezizomycotina</taxon>
        <taxon>Eurotiomycetes</taxon>
        <taxon>Chaetothyriomycetidae</taxon>
        <taxon>Chaetothyriales</taxon>
        <taxon>Cyphellophoraceae</taxon>
        <taxon>Cyphellophora</taxon>
    </lineage>
</organism>
<feature type="compositionally biased region" description="Low complexity" evidence="1">
    <location>
        <begin position="369"/>
        <end position="385"/>
    </location>
</feature>
<evidence type="ECO:0000313" key="3">
    <source>
        <dbReference type="Proteomes" id="UP000038010"/>
    </source>
</evidence>
<dbReference type="RefSeq" id="XP_017997433.1">
    <property type="nucleotide sequence ID" value="XM_018139129.1"/>
</dbReference>
<sequence>MAPNSKIQKLAPSPPPRTSPPTARSTRNRPEKRLADSLAAPDFAPPVSIDELMPEVSRRYDSDESMDEAPVPEDPDVVMAEAPSLLTVPATKRKRIVPGSGSKAKSTNSKVSKKASRNGGPSVRRRPYLQQALENDDDLFDQDSVQLPAPATKAKSAAGSGSESVPKQGKVKPVLENSGDAIDKDSEILLPATATERESNAGSGSKSASKKDSSSAIPTAAQKDQKLPYKSRWLCKDCKNGGFTYGDLRKHYSKSHPTLPMPPKDDPETKKHSEAWPHVDVLDWLKNRVPTHPVTNDSARRYSAWIDTNPAPATAVPAQPFPVSNVRAEPTPAQPIPVPDDEPAEPTEAQRLLQHVDRLQAPEPARPAVPALQAAEPPAAATAAPRTRRRVHFESPEAESEPEPPRKVARKGSKAPVAARTPPIAVHTEAELRNPANWRDEACRLADETPASPPRISNENDAWERVVRNNVSFSKFGDRKALLEAAYGKGKKRNEIREEEEKQRRELEERCWQTTRRQHQSEQEWEEEEKRVMEGGEEGEGGKYREEKEREEWESVSDTLGLRPLYGPQQEKMPAVRDFKRPVEGRDGWKCVVM</sequence>
<evidence type="ECO:0000313" key="2">
    <source>
        <dbReference type="EMBL" id="KPI37470.1"/>
    </source>
</evidence>
<evidence type="ECO:0000256" key="1">
    <source>
        <dbReference type="SAM" id="MobiDB-lite"/>
    </source>
</evidence>
<keyword evidence="3" id="KW-1185">Reference proteome</keyword>
<feature type="region of interest" description="Disordered" evidence="1">
    <location>
        <begin position="249"/>
        <end position="273"/>
    </location>
</feature>
<dbReference type="AlphaFoldDB" id="A0A0N1H0T8"/>
<dbReference type="GeneID" id="28731009"/>
<feature type="region of interest" description="Disordered" evidence="1">
    <location>
        <begin position="1"/>
        <end position="225"/>
    </location>
</feature>
<reference evidence="2 3" key="1">
    <citation type="submission" date="2015-06" db="EMBL/GenBank/DDBJ databases">
        <title>Draft genome of the ant-associated black yeast Phialophora attae CBS 131958.</title>
        <authorList>
            <person name="Moreno L.F."/>
            <person name="Stielow B.J."/>
            <person name="de Hoog S."/>
            <person name="Vicente V.A."/>
            <person name="Weiss V.A."/>
            <person name="de Vries M."/>
            <person name="Cruz L.M."/>
            <person name="Souza E.M."/>
        </authorList>
    </citation>
    <scope>NUCLEOTIDE SEQUENCE [LARGE SCALE GENOMIC DNA]</scope>
    <source>
        <strain evidence="2 3">CBS 131958</strain>
    </source>
</reference>
<feature type="region of interest" description="Disordered" evidence="1">
    <location>
        <begin position="369"/>
        <end position="433"/>
    </location>
</feature>
<name>A0A0N1H0T8_9EURO</name>
<comment type="caution">
    <text evidence="2">The sequence shown here is derived from an EMBL/GenBank/DDBJ whole genome shotgun (WGS) entry which is preliminary data.</text>
</comment>
<feature type="compositionally biased region" description="Acidic residues" evidence="1">
    <location>
        <begin position="63"/>
        <end position="76"/>
    </location>
</feature>
<gene>
    <name evidence="2" type="ORF">AB675_10362</name>
</gene>
<feature type="region of interest" description="Disordered" evidence="1">
    <location>
        <begin position="488"/>
        <end position="569"/>
    </location>
</feature>
<dbReference type="VEuPathDB" id="FungiDB:AB675_10362"/>
<feature type="compositionally biased region" description="Basic and acidic residues" evidence="1">
    <location>
        <begin position="263"/>
        <end position="273"/>
    </location>
</feature>
<feature type="compositionally biased region" description="Low complexity" evidence="1">
    <location>
        <begin position="148"/>
        <end position="161"/>
    </location>
</feature>
<dbReference type="EMBL" id="LFJN01000024">
    <property type="protein sequence ID" value="KPI37470.1"/>
    <property type="molecule type" value="Genomic_DNA"/>
</dbReference>
<feature type="region of interest" description="Disordered" evidence="1">
    <location>
        <begin position="327"/>
        <end position="347"/>
    </location>
</feature>
<proteinExistence type="predicted"/>
<feature type="compositionally biased region" description="Basic and acidic residues" evidence="1">
    <location>
        <begin position="493"/>
        <end position="511"/>
    </location>
</feature>
<accession>A0A0N1H0T8</accession>
<dbReference type="Proteomes" id="UP000038010">
    <property type="component" value="Unassembled WGS sequence"/>
</dbReference>
<feature type="compositionally biased region" description="Basic and acidic residues" evidence="1">
    <location>
        <begin position="528"/>
        <end position="553"/>
    </location>
</feature>
<protein>
    <submittedName>
        <fullName evidence="2">Uncharacterized protein</fullName>
    </submittedName>
</protein>